<evidence type="ECO:0000256" key="1">
    <source>
        <dbReference type="SAM" id="Phobius"/>
    </source>
</evidence>
<sequence>PTRLLQIQEQDSSGLRLIETTESTPKGPYLTLSHRWGKAQFKELTAKTLDDLKAGISVAILPKTFQDAISVARRLQVWYLWIDSLCIMQDSSEDWNREASQMSLVYQHGYCNIAATGALDSTAGLFLDGSAPLQTPCRVELPMWGDPQGREVSYVLDPDLWRNRIDNAPLITRAWVERFLAKRVLHFTKDQLFWECRERMACEAFPVQMFSPGSTTQFKNIIPRNRTSRNYFEGEYLSISKHGRHSIDSRECVWANILRCYKAANLTNSEDKGVALSGIIKVLEVRFSDQYTAGLWTGNLPFQLAWFLQGPKSSRDTKPPYCAPSWSCKSLAAFSFSSLSFVIYLLTYLRAIYK</sequence>
<feature type="transmembrane region" description="Helical" evidence="1">
    <location>
        <begin position="331"/>
        <end position="349"/>
    </location>
</feature>
<evidence type="ECO:0000313" key="3">
    <source>
        <dbReference type="EMBL" id="PMD43268.1"/>
    </source>
</evidence>
<feature type="non-terminal residue" evidence="3">
    <location>
        <position position="1"/>
    </location>
</feature>
<name>A0A2J6RXN0_HYAVF</name>
<evidence type="ECO:0000259" key="2">
    <source>
        <dbReference type="Pfam" id="PF06985"/>
    </source>
</evidence>
<reference evidence="3 4" key="1">
    <citation type="submission" date="2016-04" db="EMBL/GenBank/DDBJ databases">
        <title>A degradative enzymes factory behind the ericoid mycorrhizal symbiosis.</title>
        <authorList>
            <consortium name="DOE Joint Genome Institute"/>
            <person name="Martino E."/>
            <person name="Morin E."/>
            <person name="Grelet G."/>
            <person name="Kuo A."/>
            <person name="Kohler A."/>
            <person name="Daghino S."/>
            <person name="Barry K."/>
            <person name="Choi C."/>
            <person name="Cichocki N."/>
            <person name="Clum A."/>
            <person name="Copeland A."/>
            <person name="Hainaut M."/>
            <person name="Haridas S."/>
            <person name="Labutti K."/>
            <person name="Lindquist E."/>
            <person name="Lipzen A."/>
            <person name="Khouja H.-R."/>
            <person name="Murat C."/>
            <person name="Ohm R."/>
            <person name="Olson A."/>
            <person name="Spatafora J."/>
            <person name="Veneault-Fourrey C."/>
            <person name="Henrissat B."/>
            <person name="Grigoriev I."/>
            <person name="Martin F."/>
            <person name="Perotto S."/>
        </authorList>
    </citation>
    <scope>NUCLEOTIDE SEQUENCE [LARGE SCALE GENOMIC DNA]</scope>
    <source>
        <strain evidence="3 4">F</strain>
    </source>
</reference>
<keyword evidence="4" id="KW-1185">Reference proteome</keyword>
<feature type="domain" description="Heterokaryon incompatibility" evidence="2">
    <location>
        <begin position="29"/>
        <end position="176"/>
    </location>
</feature>
<dbReference type="Pfam" id="PF06985">
    <property type="entry name" value="HET"/>
    <property type="match status" value="1"/>
</dbReference>
<dbReference type="STRING" id="1149755.A0A2J6RXN0"/>
<proteinExistence type="predicted"/>
<accession>A0A2J6RXN0</accession>
<evidence type="ECO:0000313" key="4">
    <source>
        <dbReference type="Proteomes" id="UP000235786"/>
    </source>
</evidence>
<keyword evidence="1" id="KW-1133">Transmembrane helix</keyword>
<gene>
    <name evidence="3" type="ORF">L207DRAFT_422761</name>
</gene>
<dbReference type="PANTHER" id="PTHR33112:SF10">
    <property type="entry name" value="TOL"/>
    <property type="match status" value="1"/>
</dbReference>
<dbReference type="PANTHER" id="PTHR33112">
    <property type="entry name" value="DOMAIN PROTEIN, PUTATIVE-RELATED"/>
    <property type="match status" value="1"/>
</dbReference>
<dbReference type="AlphaFoldDB" id="A0A2J6RXN0"/>
<dbReference type="InterPro" id="IPR010730">
    <property type="entry name" value="HET"/>
</dbReference>
<organism evidence="3 4">
    <name type="scientific">Hyaloscypha variabilis (strain UAMH 11265 / GT02V1 / F)</name>
    <name type="common">Meliniomyces variabilis</name>
    <dbReference type="NCBI Taxonomy" id="1149755"/>
    <lineage>
        <taxon>Eukaryota</taxon>
        <taxon>Fungi</taxon>
        <taxon>Dikarya</taxon>
        <taxon>Ascomycota</taxon>
        <taxon>Pezizomycotina</taxon>
        <taxon>Leotiomycetes</taxon>
        <taxon>Helotiales</taxon>
        <taxon>Hyaloscyphaceae</taxon>
        <taxon>Hyaloscypha</taxon>
        <taxon>Hyaloscypha variabilis</taxon>
    </lineage>
</organism>
<dbReference type="EMBL" id="KZ613942">
    <property type="protein sequence ID" value="PMD43268.1"/>
    <property type="molecule type" value="Genomic_DNA"/>
</dbReference>
<protein>
    <submittedName>
        <fullName evidence="3">HET-domain-containing protein</fullName>
    </submittedName>
</protein>
<dbReference type="OrthoDB" id="5362512at2759"/>
<dbReference type="Proteomes" id="UP000235786">
    <property type="component" value="Unassembled WGS sequence"/>
</dbReference>
<keyword evidence="1" id="KW-0472">Membrane</keyword>
<keyword evidence="1" id="KW-0812">Transmembrane</keyword>